<keyword evidence="8" id="KW-1185">Reference proteome</keyword>
<dbReference type="GO" id="GO:0015031">
    <property type="term" value="P:protein transport"/>
    <property type="evidence" value="ECO:0007669"/>
    <property type="project" value="UniProtKB-KW"/>
</dbReference>
<dbReference type="GO" id="GO:0005829">
    <property type="term" value="C:cytosol"/>
    <property type="evidence" value="ECO:0007669"/>
    <property type="project" value="GOC"/>
</dbReference>
<dbReference type="CDD" id="cd07394">
    <property type="entry name" value="MPP_Vps29"/>
    <property type="match status" value="1"/>
</dbReference>
<reference evidence="7 8" key="1">
    <citation type="journal article" date="2018" name="MBio">
        <title>Comparative Genomics Reveals the Core Gene Toolbox for the Fungus-Insect Symbiosis.</title>
        <authorList>
            <person name="Wang Y."/>
            <person name="Stata M."/>
            <person name="Wang W."/>
            <person name="Stajich J.E."/>
            <person name="White M.M."/>
            <person name="Moncalvo J.M."/>
        </authorList>
    </citation>
    <scope>NUCLEOTIDE SEQUENCE [LARGE SCALE GENOMIC DNA]</scope>
    <source>
        <strain evidence="7 8">AUS-77-4</strain>
    </source>
</reference>
<dbReference type="SUPFAM" id="SSF56300">
    <property type="entry name" value="Metallo-dependent phosphatases"/>
    <property type="match status" value="1"/>
</dbReference>
<evidence type="ECO:0000259" key="6">
    <source>
        <dbReference type="Pfam" id="PF12850"/>
    </source>
</evidence>
<dbReference type="InterPro" id="IPR000979">
    <property type="entry name" value="Phosphodiesterase_MJ0936/Vps29"/>
</dbReference>
<evidence type="ECO:0000256" key="3">
    <source>
        <dbReference type="ARBA" id="ARBA00022448"/>
    </source>
</evidence>
<accession>A0A2T9XY31</accession>
<keyword evidence="4" id="KW-0653">Protein transport</keyword>
<dbReference type="Proteomes" id="UP000245699">
    <property type="component" value="Unassembled WGS sequence"/>
</dbReference>
<dbReference type="GO" id="GO:0042147">
    <property type="term" value="P:retrograde transport, endosome to Golgi"/>
    <property type="evidence" value="ECO:0007669"/>
    <property type="project" value="InterPro"/>
</dbReference>
<dbReference type="NCBIfam" id="TIGR00040">
    <property type="entry name" value="yfcE"/>
    <property type="match status" value="1"/>
</dbReference>
<evidence type="ECO:0000256" key="2">
    <source>
        <dbReference type="ARBA" id="ARBA00017767"/>
    </source>
</evidence>
<dbReference type="AlphaFoldDB" id="A0A2T9XY31"/>
<protein>
    <recommendedName>
        <fullName evidence="2 5">Vacuolar protein sorting-associated protein 29</fullName>
    </recommendedName>
</protein>
<dbReference type="PANTHER" id="PTHR11124">
    <property type="entry name" value="VACUOLAR SORTING PROTEIN VPS29"/>
    <property type="match status" value="1"/>
</dbReference>
<dbReference type="EMBL" id="MBFT01001191">
    <property type="protein sequence ID" value="PVU84944.1"/>
    <property type="molecule type" value="Genomic_DNA"/>
</dbReference>
<evidence type="ECO:0000256" key="1">
    <source>
        <dbReference type="ARBA" id="ARBA00005945"/>
    </source>
</evidence>
<evidence type="ECO:0000256" key="4">
    <source>
        <dbReference type="ARBA" id="ARBA00022927"/>
    </source>
</evidence>
<dbReference type="InterPro" id="IPR029052">
    <property type="entry name" value="Metallo-depent_PP-like"/>
</dbReference>
<comment type="similarity">
    <text evidence="1 5">Belongs to the VPS29 family.</text>
</comment>
<keyword evidence="3" id="KW-0813">Transport</keyword>
<dbReference type="InterPro" id="IPR024654">
    <property type="entry name" value="Calcineurin-like_PHP_lpxH"/>
</dbReference>
<dbReference type="GO" id="GO:0030904">
    <property type="term" value="C:retromer complex"/>
    <property type="evidence" value="ECO:0007669"/>
    <property type="project" value="InterPro"/>
</dbReference>
<dbReference type="FunFam" id="3.60.21.10:FF:000015">
    <property type="entry name" value="Vacuolar protein sorting-associated protein 29"/>
    <property type="match status" value="1"/>
</dbReference>
<evidence type="ECO:0000256" key="5">
    <source>
        <dbReference type="RuleBase" id="RU362040"/>
    </source>
</evidence>
<dbReference type="OrthoDB" id="10258130at2759"/>
<dbReference type="Pfam" id="PF12850">
    <property type="entry name" value="Metallophos_2"/>
    <property type="match status" value="1"/>
</dbReference>
<dbReference type="GO" id="GO:0031410">
    <property type="term" value="C:cytoplasmic vesicle"/>
    <property type="evidence" value="ECO:0007669"/>
    <property type="project" value="UniProtKB-ARBA"/>
</dbReference>
<dbReference type="STRING" id="61424.A0A2T9XY31"/>
<sequence length="207" mass="23298">MLVLVIGDLHIPQRASNLPSQFRKLLIPGKIQRIICTGNVCDQATYNYLRAICPNIDIVQGDFDEFYNATSLPSKNLEDAPRSPKQDVTNQTWPQSKIVEIEGFRIGIVHGHQMCPANGDVDSLVYISRYMDVDLLCSGNTHRFEAYEEDGRFFVNPGSATGVFSALEHNPTPSFVLMDMKESHLVAYVYQLVDNKVSVDKIEYTKP</sequence>
<feature type="domain" description="Calcineurin-like phosphoesterase" evidence="6">
    <location>
        <begin position="1"/>
        <end position="182"/>
    </location>
</feature>
<dbReference type="Gene3D" id="3.60.21.10">
    <property type="match status" value="1"/>
</dbReference>
<organism evidence="7 8">
    <name type="scientific">Furculomyces boomerangus</name>
    <dbReference type="NCBI Taxonomy" id="61424"/>
    <lineage>
        <taxon>Eukaryota</taxon>
        <taxon>Fungi</taxon>
        <taxon>Fungi incertae sedis</taxon>
        <taxon>Zoopagomycota</taxon>
        <taxon>Kickxellomycotina</taxon>
        <taxon>Harpellomycetes</taxon>
        <taxon>Harpellales</taxon>
        <taxon>Harpellaceae</taxon>
        <taxon>Furculomyces</taxon>
    </lineage>
</organism>
<name>A0A2T9XY31_9FUNG</name>
<gene>
    <name evidence="7" type="ORF">BB559_007297</name>
</gene>
<comment type="caution">
    <text evidence="7">The sequence shown here is derived from an EMBL/GenBank/DDBJ whole genome shotgun (WGS) entry which is preliminary data.</text>
</comment>
<evidence type="ECO:0000313" key="8">
    <source>
        <dbReference type="Proteomes" id="UP000245699"/>
    </source>
</evidence>
<proteinExistence type="inferred from homology"/>
<dbReference type="InterPro" id="IPR028661">
    <property type="entry name" value="Vps29"/>
</dbReference>
<evidence type="ECO:0000313" key="7">
    <source>
        <dbReference type="EMBL" id="PVU84944.1"/>
    </source>
</evidence>